<accession>A0A6J6NT59</accession>
<sequence>MMWVNETLPPRVRERCELITMRLSIMSFAGIVRTLVAVGTSSEASMLVASALPMPFKKSTRSSVGSSVSVMMLIDEVAGACAGIGCGFGSTRVVLATSGASPVAAVCEGAAAGVGAALGIEVWAAAGVTGVPVACDVSVGL</sequence>
<dbReference type="EMBL" id="CAEZXK010000022">
    <property type="protein sequence ID" value="CAB4689920.1"/>
    <property type="molecule type" value="Genomic_DNA"/>
</dbReference>
<name>A0A6J6NT59_9ZZZZ</name>
<dbReference type="AlphaFoldDB" id="A0A6J6NT59"/>
<protein>
    <submittedName>
        <fullName evidence="1">Unannotated protein</fullName>
    </submittedName>
</protein>
<organism evidence="1">
    <name type="scientific">freshwater metagenome</name>
    <dbReference type="NCBI Taxonomy" id="449393"/>
    <lineage>
        <taxon>unclassified sequences</taxon>
        <taxon>metagenomes</taxon>
        <taxon>ecological metagenomes</taxon>
    </lineage>
</organism>
<gene>
    <name evidence="1" type="ORF">UFOPK2370_00886</name>
</gene>
<reference evidence="1" key="1">
    <citation type="submission" date="2020-05" db="EMBL/GenBank/DDBJ databases">
        <authorList>
            <person name="Chiriac C."/>
            <person name="Salcher M."/>
            <person name="Ghai R."/>
            <person name="Kavagutti S V."/>
        </authorList>
    </citation>
    <scope>NUCLEOTIDE SEQUENCE</scope>
</reference>
<proteinExistence type="predicted"/>
<evidence type="ECO:0000313" key="1">
    <source>
        <dbReference type="EMBL" id="CAB4689920.1"/>
    </source>
</evidence>